<evidence type="ECO:0000313" key="5">
    <source>
        <dbReference type="Proteomes" id="UP000190541"/>
    </source>
</evidence>
<sequence>MKLRPALFLLPLIALAVCPTKANDTVLVQLQQVLRNKALYDSTKERKINSIKQHLQNSSLSLAKQYEVNRQLIEAYKKYRADSAVFYAKQNHQIATKLANSFFKNETAIQLAWLYSSGGLYIESKKLLEGIDRISLPDRLLPEYYETYLAFCSHYGQSNGNNAYYQKSEQYRDSLLAVLDTASLKYQITAATRTLYEGKQTEAEAMLLALLGQTDDQNPEQALITYLLGVISKNRGDIAQQLHYFAMSAITDMINAIKDNASLQSLALTYYDMGNIALAYQFMEAAINDAIFCNARYRTVESTIYYPIINASFRELEREQKAELRLYLVLISVLSIGLIIGIVYSYIQMKRLAKTRKALYLTNQQLSQLNLALQKANDNLFEANHIKEEYIAHFFDICSANIEKLENYRKSLHKKAVNNQYDLLLKELKSTNLAENELAELYHNFDTIFLNLYPTFVSEFNSLLLPNEHILPKSGELLNNELRIFALMRLGITDSVKIAGFLRYSLRTVYNYRTKIRHKAAVSREEFEAQVRQIGTLRQII</sequence>
<feature type="transmembrane region" description="Helical" evidence="1">
    <location>
        <begin position="326"/>
        <end position="347"/>
    </location>
</feature>
<feature type="domain" description="DUF6377" evidence="3">
    <location>
        <begin position="252"/>
        <end position="499"/>
    </location>
</feature>
<keyword evidence="1" id="KW-0812">Transmembrane</keyword>
<accession>A0A1T5F4F6</accession>
<gene>
    <name evidence="4" type="ORF">SAMN05660226_03771</name>
</gene>
<evidence type="ECO:0000256" key="1">
    <source>
        <dbReference type="SAM" id="Phobius"/>
    </source>
</evidence>
<evidence type="ECO:0000256" key="2">
    <source>
        <dbReference type="SAM" id="SignalP"/>
    </source>
</evidence>
<evidence type="ECO:0000259" key="3">
    <source>
        <dbReference type="Pfam" id="PF19904"/>
    </source>
</evidence>
<reference evidence="4 5" key="1">
    <citation type="submission" date="2017-02" db="EMBL/GenBank/DDBJ databases">
        <authorList>
            <person name="Peterson S.W."/>
        </authorList>
    </citation>
    <scope>NUCLEOTIDE SEQUENCE [LARGE SCALE GENOMIC DNA]</scope>
    <source>
        <strain evidence="4 5">DSM 22899</strain>
    </source>
</reference>
<keyword evidence="1" id="KW-0472">Membrane</keyword>
<dbReference type="OrthoDB" id="1044679at2"/>
<name>A0A1T5F4F6_9SPHI</name>
<protein>
    <recommendedName>
        <fullName evidence="3">DUF6377 domain-containing protein</fullName>
    </recommendedName>
</protein>
<keyword evidence="1" id="KW-1133">Transmembrane helix</keyword>
<dbReference type="Pfam" id="PF19904">
    <property type="entry name" value="DUF6377"/>
    <property type="match status" value="1"/>
</dbReference>
<organism evidence="4 5">
    <name type="scientific">Parapedobacter luteus</name>
    <dbReference type="NCBI Taxonomy" id="623280"/>
    <lineage>
        <taxon>Bacteria</taxon>
        <taxon>Pseudomonadati</taxon>
        <taxon>Bacteroidota</taxon>
        <taxon>Sphingobacteriia</taxon>
        <taxon>Sphingobacteriales</taxon>
        <taxon>Sphingobacteriaceae</taxon>
        <taxon>Parapedobacter</taxon>
    </lineage>
</organism>
<dbReference type="STRING" id="623280.SAMN05660226_03771"/>
<proteinExistence type="predicted"/>
<feature type="chain" id="PRO_5012211156" description="DUF6377 domain-containing protein" evidence="2">
    <location>
        <begin position="23"/>
        <end position="541"/>
    </location>
</feature>
<dbReference type="Proteomes" id="UP000190541">
    <property type="component" value="Unassembled WGS sequence"/>
</dbReference>
<dbReference type="InterPro" id="IPR045957">
    <property type="entry name" value="DUF6377"/>
</dbReference>
<feature type="signal peptide" evidence="2">
    <location>
        <begin position="1"/>
        <end position="22"/>
    </location>
</feature>
<evidence type="ECO:0000313" key="4">
    <source>
        <dbReference type="EMBL" id="SKB90898.1"/>
    </source>
</evidence>
<keyword evidence="5" id="KW-1185">Reference proteome</keyword>
<dbReference type="EMBL" id="FUYS01000013">
    <property type="protein sequence ID" value="SKB90898.1"/>
    <property type="molecule type" value="Genomic_DNA"/>
</dbReference>
<keyword evidence="2" id="KW-0732">Signal</keyword>
<dbReference type="AlphaFoldDB" id="A0A1T5F4F6"/>
<dbReference type="RefSeq" id="WP_079718395.1">
    <property type="nucleotide sequence ID" value="NZ_FUYS01000013.1"/>
</dbReference>